<name>A0A9N9FT02_9GLOM</name>
<comment type="caution">
    <text evidence="2">The sequence shown here is derived from an EMBL/GenBank/DDBJ whole genome shotgun (WGS) entry which is preliminary data.</text>
</comment>
<dbReference type="AlphaFoldDB" id="A0A9N9FT02"/>
<organism evidence="2 3">
    <name type="scientific">Acaulospora morrowiae</name>
    <dbReference type="NCBI Taxonomy" id="94023"/>
    <lineage>
        <taxon>Eukaryota</taxon>
        <taxon>Fungi</taxon>
        <taxon>Fungi incertae sedis</taxon>
        <taxon>Mucoromycota</taxon>
        <taxon>Glomeromycotina</taxon>
        <taxon>Glomeromycetes</taxon>
        <taxon>Diversisporales</taxon>
        <taxon>Acaulosporaceae</taxon>
        <taxon>Acaulospora</taxon>
    </lineage>
</organism>
<keyword evidence="3" id="KW-1185">Reference proteome</keyword>
<sequence length="119" mass="13526">VQNSENSDSEDTIETFSDKTLSEDDSNVESIYTNSIQKIRKNSSWVWQYFRKRLPSQKWKKCAVLIKNKKLSNGQQECGQLIQTQGSTGNFQAHLNTHGITKPIQVNDTSMQLSTSQSL</sequence>
<accession>A0A9N9FT02</accession>
<evidence type="ECO:0000256" key="1">
    <source>
        <dbReference type="SAM" id="MobiDB-lite"/>
    </source>
</evidence>
<evidence type="ECO:0000313" key="2">
    <source>
        <dbReference type="EMBL" id="CAG8554132.1"/>
    </source>
</evidence>
<dbReference type="OrthoDB" id="2430648at2759"/>
<proteinExistence type="predicted"/>
<feature type="non-terminal residue" evidence="2">
    <location>
        <position position="1"/>
    </location>
</feature>
<dbReference type="Proteomes" id="UP000789342">
    <property type="component" value="Unassembled WGS sequence"/>
</dbReference>
<evidence type="ECO:0000313" key="3">
    <source>
        <dbReference type="Proteomes" id="UP000789342"/>
    </source>
</evidence>
<dbReference type="EMBL" id="CAJVPV010003542">
    <property type="protein sequence ID" value="CAG8554132.1"/>
    <property type="molecule type" value="Genomic_DNA"/>
</dbReference>
<gene>
    <name evidence="2" type="ORF">AMORRO_LOCUS5712</name>
</gene>
<reference evidence="2" key="1">
    <citation type="submission" date="2021-06" db="EMBL/GenBank/DDBJ databases">
        <authorList>
            <person name="Kallberg Y."/>
            <person name="Tangrot J."/>
            <person name="Rosling A."/>
        </authorList>
    </citation>
    <scope>NUCLEOTIDE SEQUENCE</scope>
    <source>
        <strain evidence="2">CL551</strain>
    </source>
</reference>
<feature type="region of interest" description="Disordered" evidence="1">
    <location>
        <begin position="1"/>
        <end position="21"/>
    </location>
</feature>
<protein>
    <submittedName>
        <fullName evidence="2">14954_t:CDS:1</fullName>
    </submittedName>
</protein>